<evidence type="ECO:0000313" key="6">
    <source>
        <dbReference type="EMBL" id="CAG7835322.1"/>
    </source>
</evidence>
<proteinExistence type="inferred from homology"/>
<gene>
    <name evidence="6" type="ORF">AFUS01_LOCUS44708</name>
</gene>
<dbReference type="SFLD" id="SFLDG00358">
    <property type="entry name" value="Main_(cytGST)"/>
    <property type="match status" value="1"/>
</dbReference>
<evidence type="ECO:0000313" key="7">
    <source>
        <dbReference type="Proteomes" id="UP000708208"/>
    </source>
</evidence>
<keyword evidence="7" id="KW-1185">Reference proteome</keyword>
<dbReference type="PANTHER" id="PTHR43917:SF8">
    <property type="entry name" value="GH16740P-RELATED"/>
    <property type="match status" value="1"/>
</dbReference>
<dbReference type="InterPro" id="IPR040079">
    <property type="entry name" value="Glutathione_S-Trfase"/>
</dbReference>
<comment type="similarity">
    <text evidence="3">Belongs to the GST superfamily.</text>
</comment>
<dbReference type="Pfam" id="PF02798">
    <property type="entry name" value="GST_N"/>
    <property type="match status" value="1"/>
</dbReference>
<dbReference type="InterPro" id="IPR051369">
    <property type="entry name" value="GST_Theta"/>
</dbReference>
<organism evidence="6 7">
    <name type="scientific">Allacma fusca</name>
    <dbReference type="NCBI Taxonomy" id="39272"/>
    <lineage>
        <taxon>Eukaryota</taxon>
        <taxon>Metazoa</taxon>
        <taxon>Ecdysozoa</taxon>
        <taxon>Arthropoda</taxon>
        <taxon>Hexapoda</taxon>
        <taxon>Collembola</taxon>
        <taxon>Symphypleona</taxon>
        <taxon>Sminthuridae</taxon>
        <taxon>Allacma</taxon>
    </lineage>
</organism>
<evidence type="ECO:0000259" key="5">
    <source>
        <dbReference type="PROSITE" id="PS50405"/>
    </source>
</evidence>
<sequence>MVLTLYTDPLSQPARAVTTFLKVTKIEYVEEIVGLLSGDLKTPEFAKINRFQMLPALVHDDFHLAESVAIFLYLIQTHPVADHWLPKETRAQARVHEFISWHHTALRIPVVTYIISVLQPPPLMIKAFGERQITPVDVAHFKMRAERALDIVENIWLKETKFVSGDQISIADLFAVEEIEQLKIIKFNFRAGRPNLSAYLDRVKEFVGAELYDEIHQILGPGA</sequence>
<comment type="subcellular location">
    <subcellularLocation>
        <location evidence="1">Cytoplasm</location>
    </subcellularLocation>
</comment>
<dbReference type="GO" id="GO:0004364">
    <property type="term" value="F:glutathione transferase activity"/>
    <property type="evidence" value="ECO:0007669"/>
    <property type="project" value="TreeGrafter"/>
</dbReference>
<dbReference type="Pfam" id="PF00043">
    <property type="entry name" value="GST_C"/>
    <property type="match status" value="1"/>
</dbReference>
<dbReference type="PANTHER" id="PTHR43917">
    <property type="match status" value="1"/>
</dbReference>
<dbReference type="InterPro" id="IPR010987">
    <property type="entry name" value="Glutathione-S-Trfase_C-like"/>
</dbReference>
<protein>
    <recommendedName>
        <fullName evidence="8">Glutathione S-transferase</fullName>
    </recommendedName>
</protein>
<dbReference type="SFLD" id="SFLDS00019">
    <property type="entry name" value="Glutathione_Transferase_(cytos"/>
    <property type="match status" value="1"/>
</dbReference>
<dbReference type="PROSITE" id="PS50405">
    <property type="entry name" value="GST_CTER"/>
    <property type="match status" value="1"/>
</dbReference>
<dbReference type="InterPro" id="IPR004045">
    <property type="entry name" value="Glutathione_S-Trfase_N"/>
</dbReference>
<keyword evidence="2" id="KW-0963">Cytoplasm</keyword>
<reference evidence="6" key="1">
    <citation type="submission" date="2021-06" db="EMBL/GenBank/DDBJ databases">
        <authorList>
            <person name="Hodson N. C."/>
            <person name="Mongue J. A."/>
            <person name="Jaron S. K."/>
        </authorList>
    </citation>
    <scope>NUCLEOTIDE SEQUENCE</scope>
</reference>
<dbReference type="PROSITE" id="PS50404">
    <property type="entry name" value="GST_NTER"/>
    <property type="match status" value="1"/>
</dbReference>
<dbReference type="AlphaFoldDB" id="A0A8J2LFT9"/>
<comment type="caution">
    <text evidence="6">The sequence shown here is derived from an EMBL/GenBank/DDBJ whole genome shotgun (WGS) entry which is preliminary data.</text>
</comment>
<name>A0A8J2LFT9_9HEXA</name>
<feature type="domain" description="GST C-terminal" evidence="5">
    <location>
        <begin position="88"/>
        <end position="222"/>
    </location>
</feature>
<evidence type="ECO:0000256" key="3">
    <source>
        <dbReference type="RuleBase" id="RU003494"/>
    </source>
</evidence>
<evidence type="ECO:0008006" key="8">
    <source>
        <dbReference type="Google" id="ProtNLM"/>
    </source>
</evidence>
<accession>A0A8J2LFT9</accession>
<dbReference type="GO" id="GO:0006749">
    <property type="term" value="P:glutathione metabolic process"/>
    <property type="evidence" value="ECO:0007669"/>
    <property type="project" value="TreeGrafter"/>
</dbReference>
<evidence type="ECO:0000259" key="4">
    <source>
        <dbReference type="PROSITE" id="PS50404"/>
    </source>
</evidence>
<feature type="domain" description="GST N-terminal" evidence="4">
    <location>
        <begin position="1"/>
        <end position="82"/>
    </location>
</feature>
<dbReference type="OrthoDB" id="422574at2759"/>
<evidence type="ECO:0000256" key="1">
    <source>
        <dbReference type="ARBA" id="ARBA00004496"/>
    </source>
</evidence>
<dbReference type="EMBL" id="CAJVCH010570592">
    <property type="protein sequence ID" value="CAG7835322.1"/>
    <property type="molecule type" value="Genomic_DNA"/>
</dbReference>
<dbReference type="GO" id="GO:0005737">
    <property type="term" value="C:cytoplasm"/>
    <property type="evidence" value="ECO:0007669"/>
    <property type="project" value="UniProtKB-SubCell"/>
</dbReference>
<dbReference type="Proteomes" id="UP000708208">
    <property type="component" value="Unassembled WGS sequence"/>
</dbReference>
<dbReference type="InterPro" id="IPR004046">
    <property type="entry name" value="GST_C"/>
</dbReference>
<evidence type="ECO:0000256" key="2">
    <source>
        <dbReference type="ARBA" id="ARBA00022490"/>
    </source>
</evidence>